<organism evidence="5 6">
    <name type="scientific">Loktanella atrilutea</name>
    <dbReference type="NCBI Taxonomy" id="366533"/>
    <lineage>
        <taxon>Bacteria</taxon>
        <taxon>Pseudomonadati</taxon>
        <taxon>Pseudomonadota</taxon>
        <taxon>Alphaproteobacteria</taxon>
        <taxon>Rhodobacterales</taxon>
        <taxon>Roseobacteraceae</taxon>
        <taxon>Loktanella</taxon>
    </lineage>
</organism>
<feature type="transmembrane region" description="Helical" evidence="3">
    <location>
        <begin position="129"/>
        <end position="145"/>
    </location>
</feature>
<dbReference type="Pfam" id="PF01478">
    <property type="entry name" value="Peptidase_A24"/>
    <property type="match status" value="1"/>
</dbReference>
<comment type="similarity">
    <text evidence="1 2">Belongs to the peptidase A24 family.</text>
</comment>
<keyword evidence="3" id="KW-0472">Membrane</keyword>
<dbReference type="InterPro" id="IPR050882">
    <property type="entry name" value="Prepilin_peptidase/N-MTase"/>
</dbReference>
<dbReference type="AlphaFoldDB" id="A0A1M4VDF0"/>
<keyword evidence="5" id="KW-0808">Transferase</keyword>
<dbReference type="GO" id="GO:0008168">
    <property type="term" value="F:methyltransferase activity"/>
    <property type="evidence" value="ECO:0007669"/>
    <property type="project" value="UniProtKB-KW"/>
</dbReference>
<evidence type="ECO:0000259" key="4">
    <source>
        <dbReference type="Pfam" id="PF01478"/>
    </source>
</evidence>
<feature type="transmembrane region" description="Helical" evidence="3">
    <location>
        <begin position="94"/>
        <end position="117"/>
    </location>
</feature>
<evidence type="ECO:0000313" key="5">
    <source>
        <dbReference type="EMBL" id="SHE67001.1"/>
    </source>
</evidence>
<dbReference type="STRING" id="366533.SAMN05444339_1011044"/>
<dbReference type="InterPro" id="IPR000045">
    <property type="entry name" value="Prepilin_IV_endopep_pep"/>
</dbReference>
<name>A0A1M4VDF0_LOKAT</name>
<dbReference type="GO" id="GO:0006465">
    <property type="term" value="P:signal peptide processing"/>
    <property type="evidence" value="ECO:0007669"/>
    <property type="project" value="TreeGrafter"/>
</dbReference>
<evidence type="ECO:0000313" key="6">
    <source>
        <dbReference type="Proteomes" id="UP000183987"/>
    </source>
</evidence>
<evidence type="ECO:0000256" key="2">
    <source>
        <dbReference type="RuleBase" id="RU003793"/>
    </source>
</evidence>
<accession>A0A1M4VDF0</accession>
<keyword evidence="3" id="KW-0812">Transmembrane</keyword>
<dbReference type="InterPro" id="IPR014032">
    <property type="entry name" value="Peptidase_A24A_bac"/>
</dbReference>
<sequence>MFEILATAGLGVTLLVLSVIDIRTFRLPDDLTLPLILSGWLVNLVRSGAWPWDMFVAAAAGYLVFALIGWIHFRLRHMEGLGLGDAKLLAAAGAWVGLHALPVVVLLAALGGLGHAVMAGPTSGQRIPFGPWLAASFFGVWLLTIQ</sequence>
<dbReference type="Gene3D" id="1.20.120.1220">
    <property type="match status" value="1"/>
</dbReference>
<keyword evidence="5" id="KW-0489">Methyltransferase</keyword>
<dbReference type="EMBL" id="FQUE01000001">
    <property type="protein sequence ID" value="SHE67001.1"/>
    <property type="molecule type" value="Genomic_DNA"/>
</dbReference>
<proteinExistence type="inferred from homology"/>
<dbReference type="OrthoDB" id="9789291at2"/>
<protein>
    <submittedName>
        <fullName evidence="5">Leader peptidase (Prepilin peptidase) / N-methyltransferase</fullName>
    </submittedName>
</protein>
<dbReference type="GO" id="GO:0032259">
    <property type="term" value="P:methylation"/>
    <property type="evidence" value="ECO:0007669"/>
    <property type="project" value="UniProtKB-KW"/>
</dbReference>
<dbReference type="RefSeq" id="WP_072856060.1">
    <property type="nucleotide sequence ID" value="NZ_FQUE01000001.1"/>
</dbReference>
<evidence type="ECO:0000256" key="3">
    <source>
        <dbReference type="SAM" id="Phobius"/>
    </source>
</evidence>
<gene>
    <name evidence="5" type="ORF">SAMN05444339_1011044</name>
</gene>
<keyword evidence="3" id="KW-1133">Transmembrane helix</keyword>
<dbReference type="GO" id="GO:0005886">
    <property type="term" value="C:plasma membrane"/>
    <property type="evidence" value="ECO:0007669"/>
    <property type="project" value="TreeGrafter"/>
</dbReference>
<keyword evidence="6" id="KW-1185">Reference proteome</keyword>
<feature type="domain" description="Prepilin type IV endopeptidase peptidase" evidence="4">
    <location>
        <begin position="11"/>
        <end position="115"/>
    </location>
</feature>
<dbReference type="PRINTS" id="PR00864">
    <property type="entry name" value="PREPILNPTASE"/>
</dbReference>
<feature type="transmembrane region" description="Helical" evidence="3">
    <location>
        <begin position="54"/>
        <end position="73"/>
    </location>
</feature>
<dbReference type="PANTHER" id="PTHR30487:SF0">
    <property type="entry name" value="PREPILIN LEADER PEPTIDASE_N-METHYLTRANSFERASE-RELATED"/>
    <property type="match status" value="1"/>
</dbReference>
<dbReference type="PANTHER" id="PTHR30487">
    <property type="entry name" value="TYPE 4 PREPILIN-LIKE PROTEINS LEADER PEPTIDE-PROCESSING ENZYME"/>
    <property type="match status" value="1"/>
</dbReference>
<reference evidence="6" key="1">
    <citation type="submission" date="2016-11" db="EMBL/GenBank/DDBJ databases">
        <authorList>
            <person name="Varghese N."/>
            <person name="Submissions S."/>
        </authorList>
    </citation>
    <scope>NUCLEOTIDE SEQUENCE [LARGE SCALE GENOMIC DNA]</scope>
    <source>
        <strain evidence="6">DSM 29326</strain>
    </source>
</reference>
<dbReference type="Proteomes" id="UP000183987">
    <property type="component" value="Unassembled WGS sequence"/>
</dbReference>
<dbReference type="GO" id="GO:0004190">
    <property type="term" value="F:aspartic-type endopeptidase activity"/>
    <property type="evidence" value="ECO:0007669"/>
    <property type="project" value="InterPro"/>
</dbReference>
<evidence type="ECO:0000256" key="1">
    <source>
        <dbReference type="ARBA" id="ARBA00005801"/>
    </source>
</evidence>